<evidence type="ECO:0000259" key="1">
    <source>
        <dbReference type="PROSITE" id="PS51019"/>
    </source>
</evidence>
<dbReference type="PANTHER" id="PTHR45828:SF31">
    <property type="entry name" value="CYTOCHROME B561 DOMAIN-CONTAINING PROTEIN"/>
    <property type="match status" value="1"/>
</dbReference>
<comment type="caution">
    <text evidence="2">The sequence shown here is derived from an EMBL/GenBank/DDBJ whole genome shotgun (WGS) entry which is preliminary data.</text>
</comment>
<dbReference type="EMBL" id="RQTK01000317">
    <property type="protein sequence ID" value="RUS81869.1"/>
    <property type="molecule type" value="Genomic_DNA"/>
</dbReference>
<feature type="domain" description="Reelin" evidence="1">
    <location>
        <begin position="24"/>
        <end position="163"/>
    </location>
</feature>
<dbReference type="OrthoDB" id="2419613at2759"/>
<dbReference type="InterPro" id="IPR051237">
    <property type="entry name" value="Ferric-chelate_Red/DefProt"/>
</dbReference>
<dbReference type="InterPro" id="IPR002861">
    <property type="entry name" value="Reeler_dom"/>
</dbReference>
<dbReference type="PANTHER" id="PTHR45828">
    <property type="entry name" value="CYTOCHROME B561/FERRIC REDUCTASE TRANSMEMBRANE"/>
    <property type="match status" value="1"/>
</dbReference>
<protein>
    <recommendedName>
        <fullName evidence="1">Reelin domain-containing protein</fullName>
    </recommendedName>
</protein>
<name>A0A3S1C3F0_ELYCH</name>
<dbReference type="GO" id="GO:0016020">
    <property type="term" value="C:membrane"/>
    <property type="evidence" value="ECO:0007669"/>
    <property type="project" value="TreeGrafter"/>
</dbReference>
<evidence type="ECO:0000313" key="2">
    <source>
        <dbReference type="EMBL" id="RUS81869.1"/>
    </source>
</evidence>
<gene>
    <name evidence="2" type="ORF">EGW08_010392</name>
</gene>
<dbReference type="PROSITE" id="PS51019">
    <property type="entry name" value="REELIN"/>
    <property type="match status" value="1"/>
</dbReference>
<dbReference type="Pfam" id="PF02014">
    <property type="entry name" value="Reeler"/>
    <property type="match status" value="1"/>
</dbReference>
<dbReference type="STRING" id="188477.A0A3S1C3F0"/>
<proteinExistence type="predicted"/>
<dbReference type="Proteomes" id="UP000271974">
    <property type="component" value="Unassembled WGS sequence"/>
</dbReference>
<accession>A0A3S1C3F0</accession>
<dbReference type="CDD" id="cd08544">
    <property type="entry name" value="Reeler"/>
    <property type="match status" value="1"/>
</dbReference>
<dbReference type="InterPro" id="IPR042307">
    <property type="entry name" value="Reeler_sf"/>
</dbReference>
<evidence type="ECO:0000313" key="3">
    <source>
        <dbReference type="Proteomes" id="UP000271974"/>
    </source>
</evidence>
<reference evidence="2 3" key="1">
    <citation type="submission" date="2019-01" db="EMBL/GenBank/DDBJ databases">
        <title>A draft genome assembly of the solar-powered sea slug Elysia chlorotica.</title>
        <authorList>
            <person name="Cai H."/>
            <person name="Li Q."/>
            <person name="Fang X."/>
            <person name="Li J."/>
            <person name="Curtis N.E."/>
            <person name="Altenburger A."/>
            <person name="Shibata T."/>
            <person name="Feng M."/>
            <person name="Maeda T."/>
            <person name="Schwartz J.A."/>
            <person name="Shigenobu S."/>
            <person name="Lundholm N."/>
            <person name="Nishiyama T."/>
            <person name="Yang H."/>
            <person name="Hasebe M."/>
            <person name="Li S."/>
            <person name="Pierce S.K."/>
            <person name="Wang J."/>
        </authorList>
    </citation>
    <scope>NUCLEOTIDE SEQUENCE [LARGE SCALE GENOMIC DNA]</scope>
    <source>
        <strain evidence="2">EC2010</strain>
        <tissue evidence="2">Whole organism of an adult</tissue>
    </source>
</reference>
<keyword evidence="3" id="KW-1185">Reference proteome</keyword>
<dbReference type="AlphaFoldDB" id="A0A3S1C3F0"/>
<organism evidence="2 3">
    <name type="scientific">Elysia chlorotica</name>
    <name type="common">Eastern emerald elysia</name>
    <name type="synonym">Sea slug</name>
    <dbReference type="NCBI Taxonomy" id="188477"/>
    <lineage>
        <taxon>Eukaryota</taxon>
        <taxon>Metazoa</taxon>
        <taxon>Spiralia</taxon>
        <taxon>Lophotrochozoa</taxon>
        <taxon>Mollusca</taxon>
        <taxon>Gastropoda</taxon>
        <taxon>Heterobranchia</taxon>
        <taxon>Euthyneura</taxon>
        <taxon>Panpulmonata</taxon>
        <taxon>Sacoglossa</taxon>
        <taxon>Placobranchoidea</taxon>
        <taxon>Plakobranchidae</taxon>
        <taxon>Elysia</taxon>
    </lineage>
</organism>
<dbReference type="Gene3D" id="2.60.40.4060">
    <property type="entry name" value="Reeler domain"/>
    <property type="match status" value="1"/>
</dbReference>
<sequence length="163" mass="17816">MKTVDSPAFRGFSFIVATFAVCFIQDVSAYSLGAPYSTCFTRYPKHSHTPAQRGENPYAIRLSRPQYLPGETIKVEISSSDPGENPIKGFQIAAFVDNTNDCEPMTIVGQFSDVDESKSTIFSCLGTANSVRNMVTHKNNGIVNLVSFSWTAPSPSVGNIKFM</sequence>